<reference evidence="2" key="1">
    <citation type="journal article" date="2020" name="Fungal Divers.">
        <title>Resolving the Mortierellaceae phylogeny through synthesis of multi-gene phylogenetics and phylogenomics.</title>
        <authorList>
            <person name="Vandepol N."/>
            <person name="Liber J."/>
            <person name="Desiro A."/>
            <person name="Na H."/>
            <person name="Kennedy M."/>
            <person name="Barry K."/>
            <person name="Grigoriev I.V."/>
            <person name="Miller A.N."/>
            <person name="O'Donnell K."/>
            <person name="Stajich J.E."/>
            <person name="Bonito G."/>
        </authorList>
    </citation>
    <scope>NUCLEOTIDE SEQUENCE</scope>
    <source>
        <strain evidence="2">NRRL 2769</strain>
    </source>
</reference>
<gene>
    <name evidence="2" type="ORF">BGZ80_006738</name>
</gene>
<evidence type="ECO:0000313" key="2">
    <source>
        <dbReference type="EMBL" id="KAG0018791.1"/>
    </source>
</evidence>
<feature type="compositionally biased region" description="Polar residues" evidence="1">
    <location>
        <begin position="60"/>
        <end position="87"/>
    </location>
</feature>
<dbReference type="EMBL" id="JAAAID010000334">
    <property type="protein sequence ID" value="KAG0018791.1"/>
    <property type="molecule type" value="Genomic_DNA"/>
</dbReference>
<comment type="caution">
    <text evidence="2">The sequence shown here is derived from an EMBL/GenBank/DDBJ whole genome shotgun (WGS) entry which is preliminary data.</text>
</comment>
<feature type="region of interest" description="Disordered" evidence="1">
    <location>
        <begin position="446"/>
        <end position="467"/>
    </location>
</feature>
<name>A0A9P6T1Q8_9FUNG</name>
<feature type="compositionally biased region" description="Low complexity" evidence="1">
    <location>
        <begin position="642"/>
        <end position="653"/>
    </location>
</feature>
<feature type="compositionally biased region" description="Low complexity" evidence="1">
    <location>
        <begin position="88"/>
        <end position="111"/>
    </location>
</feature>
<dbReference type="Proteomes" id="UP000703661">
    <property type="component" value="Unassembled WGS sequence"/>
</dbReference>
<sequence length="718" mass="79373">MVNSVTEQLEVEGSGYDQPGVVESSRNIESQEGGYKPIPQKEIFDEEATFSFRKKRTPNKTRSMISSRQSPFLKTDMQPTIASSHLQPSPRRSVTTTPTASKSPKSSAVSSLDFTEQSSSIDNDDQAKGREEDSEWELVWKGSWIVPSLEPIKTSSTSASSKKAPASLKKASLDNKQQAIFQGPDGVKLQSNVTELPGMAFAVSKSRQCQQEDESMRSEERQFMRENTEMHLVAKIRLSSFPLFLLMPGCTEPCHVFTSPESKTSADFLKELFDHDDIAEMKARCQAGDGTAIGQIALLLRVASKPGNPSKKKGLLQSVSKQDDNPFLQQTTRQGGASNLSKRVTETEDPRRKLYQDTSMFLVYGMLVENNPHLAVDLENSGKTSHKELPTISFFAYPLVDQTSFSEQILLNTRSLEQIKQGAEDARLSDLLLSGDLKEPYVRYEDPDVDSIMNGSDGEQESEQDSSQTIFGMELDEDKSLNQEMEILRALERSKTWSPYTVLAPASVPSSESGSTSSSKDVPKDRILSRSHTLDVLTIANKDASVRSTLSRHKSMDADGRSKHPMAMTSDGVNGKAIKFDSRLSRNLTSTITKVSRKGLSRMKSPSRAPQQPLDVTTESLRRKLLGPGSVRGGLPSSNRVSPSPTTKSTESSNKATVKGLVASALSKINISQDHEDFKECAANLYRSVTFAMRKDIASRRYNLEELERLMDRHAALL</sequence>
<accession>A0A9P6T1Q8</accession>
<feature type="compositionally biased region" description="Polar residues" evidence="1">
    <location>
        <begin position="327"/>
        <end position="342"/>
    </location>
</feature>
<proteinExistence type="predicted"/>
<organism evidence="2 3">
    <name type="scientific">Entomortierella chlamydospora</name>
    <dbReference type="NCBI Taxonomy" id="101097"/>
    <lineage>
        <taxon>Eukaryota</taxon>
        <taxon>Fungi</taxon>
        <taxon>Fungi incertae sedis</taxon>
        <taxon>Mucoromycota</taxon>
        <taxon>Mortierellomycotina</taxon>
        <taxon>Mortierellomycetes</taxon>
        <taxon>Mortierellales</taxon>
        <taxon>Mortierellaceae</taxon>
        <taxon>Entomortierella</taxon>
    </lineage>
</organism>
<feature type="region of interest" description="Disordered" evidence="1">
    <location>
        <begin position="548"/>
        <end position="574"/>
    </location>
</feature>
<keyword evidence="3" id="KW-1185">Reference proteome</keyword>
<feature type="region of interest" description="Disordered" evidence="1">
    <location>
        <begin position="307"/>
        <end position="349"/>
    </location>
</feature>
<dbReference type="AlphaFoldDB" id="A0A9P6T1Q8"/>
<feature type="region of interest" description="Disordered" evidence="1">
    <location>
        <begin position="505"/>
        <end position="526"/>
    </location>
</feature>
<protein>
    <submittedName>
        <fullName evidence="2">Uncharacterized protein</fullName>
    </submittedName>
</protein>
<feature type="compositionally biased region" description="Polar residues" evidence="1">
    <location>
        <begin position="608"/>
        <end position="619"/>
    </location>
</feature>
<dbReference type="OrthoDB" id="2431874at2759"/>
<evidence type="ECO:0000256" key="1">
    <source>
        <dbReference type="SAM" id="MobiDB-lite"/>
    </source>
</evidence>
<feature type="compositionally biased region" description="Low complexity" evidence="1">
    <location>
        <begin position="507"/>
        <end position="519"/>
    </location>
</feature>
<feature type="compositionally biased region" description="Polar residues" evidence="1">
    <location>
        <begin position="112"/>
        <end position="121"/>
    </location>
</feature>
<feature type="region of interest" description="Disordered" evidence="1">
    <location>
        <begin position="1"/>
        <end position="134"/>
    </location>
</feature>
<evidence type="ECO:0000313" key="3">
    <source>
        <dbReference type="Proteomes" id="UP000703661"/>
    </source>
</evidence>
<feature type="region of interest" description="Disordered" evidence="1">
    <location>
        <begin position="595"/>
        <end position="655"/>
    </location>
</feature>